<protein>
    <submittedName>
        <fullName evidence="1">Uncharacterized protein</fullName>
    </submittedName>
</protein>
<name>Q6SFB8_9BACT</name>
<sequence length="43" mass="4934">MPFQVSQGIYRCHDSHGQVVTEWVDRLPEHSEGAIVLLQKEGR</sequence>
<dbReference type="EMBL" id="AY458648">
    <property type="protein sequence ID" value="AAR38304.1"/>
    <property type="molecule type" value="Genomic_DNA"/>
</dbReference>
<gene>
    <name evidence="1" type="ORF">MBMO_EBAC000-69B03.53</name>
</gene>
<dbReference type="AlphaFoldDB" id="Q6SFB8"/>
<reference evidence="1" key="2">
    <citation type="submission" date="2003-12" db="EMBL/GenBank/DDBJ databases">
        <title>Monterey Bay Coastal Ocean Microbial Observatory environmental clone sequencing.</title>
        <authorList>
            <person name="DeLong E.F."/>
        </authorList>
    </citation>
    <scope>NUCLEOTIDE SEQUENCE</scope>
</reference>
<evidence type="ECO:0000313" key="1">
    <source>
        <dbReference type="EMBL" id="AAR38304.1"/>
    </source>
</evidence>
<accession>Q6SFB8</accession>
<proteinExistence type="predicted"/>
<reference evidence="1" key="1">
    <citation type="submission" date="2003-11" db="EMBL/GenBank/DDBJ databases">
        <authorList>
            <person name="Heidelberg J.F."/>
            <person name="Eisen J.A."/>
            <person name="Nelson W.C."/>
            <person name="DeLong E.F."/>
        </authorList>
    </citation>
    <scope>NUCLEOTIDE SEQUENCE</scope>
</reference>
<organism evidence="1">
    <name type="scientific">uncultured marine bacterium 581</name>
    <dbReference type="NCBI Taxonomy" id="257401"/>
    <lineage>
        <taxon>Bacteria</taxon>
        <taxon>environmental samples</taxon>
    </lineage>
</organism>